<dbReference type="InterPro" id="IPR001096">
    <property type="entry name" value="Peptidase_C13"/>
</dbReference>
<dbReference type="PANTHER" id="PTHR12000">
    <property type="entry name" value="HEMOGLOBINASE FAMILY MEMBER"/>
    <property type="match status" value="1"/>
</dbReference>
<dbReference type="InterPro" id="IPR043577">
    <property type="entry name" value="AE"/>
</dbReference>
<dbReference type="AlphaFoldDB" id="A0ABD3SKD6"/>
<evidence type="ECO:0000256" key="9">
    <source>
        <dbReference type="SAM" id="SignalP"/>
    </source>
</evidence>
<keyword evidence="7" id="KW-0325">Glycoprotein</keyword>
<evidence type="ECO:0000256" key="5">
    <source>
        <dbReference type="ARBA" id="ARBA00022807"/>
    </source>
</evidence>
<feature type="chain" id="PRO_5044887751" description="Legumain prodomain domain-containing protein" evidence="9">
    <location>
        <begin position="18"/>
        <end position="478"/>
    </location>
</feature>
<dbReference type="FunFam" id="3.40.50.1460:FF:000005">
    <property type="entry name" value="Vacuolar-processing enzyme beta-isozyme"/>
    <property type="match status" value="1"/>
</dbReference>
<dbReference type="Gene3D" id="1.10.132.130">
    <property type="match status" value="1"/>
</dbReference>
<dbReference type="PANTHER" id="PTHR12000:SF50">
    <property type="entry name" value="VACUOLAR-PROCESSING ENZYME GAMMA-ISOZYME"/>
    <property type="match status" value="1"/>
</dbReference>
<feature type="active site" description="Nucleophile" evidence="8">
    <location>
        <position position="205"/>
    </location>
</feature>
<proteinExistence type="inferred from homology"/>
<dbReference type="InterPro" id="IPR046427">
    <property type="entry name" value="Legumain_prodom_sf"/>
</dbReference>
<dbReference type="CDD" id="cd21115">
    <property type="entry name" value="legumain_C"/>
    <property type="match status" value="1"/>
</dbReference>
<dbReference type="FunFam" id="1.10.132.130:FF:000001">
    <property type="entry name" value="Vacuolar-processing enzyme beta-isozyme"/>
    <property type="match status" value="1"/>
</dbReference>
<dbReference type="Gene3D" id="3.40.50.1460">
    <property type="match status" value="1"/>
</dbReference>
<comment type="caution">
    <text evidence="11">The sequence shown here is derived from an EMBL/GenBank/DDBJ whole genome shotgun (WGS) entry which is preliminary data.</text>
</comment>
<dbReference type="PIRSF" id="PIRSF019663">
    <property type="entry name" value="Legumain"/>
    <property type="match status" value="1"/>
</dbReference>
<dbReference type="Pfam" id="PF20985">
    <property type="entry name" value="Legum_prodom"/>
    <property type="match status" value="1"/>
</dbReference>
<feature type="active site" evidence="8">
    <location>
        <position position="163"/>
    </location>
</feature>
<keyword evidence="6" id="KW-1015">Disulfide bond</keyword>
<feature type="domain" description="Legumain prodomain" evidence="10">
    <location>
        <begin position="382"/>
        <end position="477"/>
    </location>
</feature>
<dbReference type="EMBL" id="JBJXBP010000006">
    <property type="protein sequence ID" value="KAL3824999.1"/>
    <property type="molecule type" value="Genomic_DNA"/>
</dbReference>
<dbReference type="InterPro" id="IPR048501">
    <property type="entry name" value="Legum_prodom"/>
</dbReference>
<evidence type="ECO:0000256" key="4">
    <source>
        <dbReference type="ARBA" id="ARBA00022801"/>
    </source>
</evidence>
<evidence type="ECO:0000313" key="11">
    <source>
        <dbReference type="EMBL" id="KAL3824999.1"/>
    </source>
</evidence>
<gene>
    <name evidence="11" type="ORF">ACJIZ3_021028</name>
</gene>
<dbReference type="GO" id="GO:0006508">
    <property type="term" value="P:proteolysis"/>
    <property type="evidence" value="ECO:0007669"/>
    <property type="project" value="UniProtKB-KW"/>
</dbReference>
<comment type="similarity">
    <text evidence="1">Belongs to the peptidase C13 family.</text>
</comment>
<feature type="signal peptide" evidence="9">
    <location>
        <begin position="1"/>
        <end position="17"/>
    </location>
</feature>
<evidence type="ECO:0000259" key="10">
    <source>
        <dbReference type="Pfam" id="PF20985"/>
    </source>
</evidence>
<accession>A0ABD3SKD6</accession>
<dbReference type="Pfam" id="PF01650">
    <property type="entry name" value="Peptidase_C13"/>
    <property type="match status" value="1"/>
</dbReference>
<dbReference type="PIRSF" id="PIRSF500139">
    <property type="entry name" value="AE"/>
    <property type="match status" value="1"/>
</dbReference>
<evidence type="ECO:0000256" key="6">
    <source>
        <dbReference type="ARBA" id="ARBA00023157"/>
    </source>
</evidence>
<keyword evidence="4" id="KW-0378">Hydrolase</keyword>
<name>A0ABD3SKD6_9LAMI</name>
<sequence>MIHYIIVALLFLEFINGNQVEHNAPNLSAKISKFLQNEAAVEGKKWALLVAGSRYYENYRHQADVCHAYQILKKGGLKDENIIVFMYDDIAYNSDNPRPGVIINSPNGVNVYEGVPKDYTGNNASVHNLFAVILGNRSGVIGGSGKVLNTGPKDNIFIYYTDHGSAGMVEMPLDEFVYADDLIKVLKKKHESKGYESMVIYMEACESGSMFEGLLMENLNIYATTASNATENSYPTYCNYDDSLPPGYDVCLGDLYSVSWMEDSEKHDLRSETLTQQFQVVKRRTSVENLAQVGSNVMEYGNLVLAKKFLYSYIGTNKVNNNYTSTEHGNGVTSPTKKAVSQREADLLYYQQKFINLDIFFFLHQFNRAPKGSKKRSEARMQLLNEINSRKVIDNKMKEISTLLVGATNGIAMMHGARPIGQPLVDDWSCLKTFVKTYEENCGSMTSYGMKYTRAFANMCNAGITEDQMIMATTRICK</sequence>
<organism evidence="11 12">
    <name type="scientific">Penstemon smallii</name>
    <dbReference type="NCBI Taxonomy" id="265156"/>
    <lineage>
        <taxon>Eukaryota</taxon>
        <taxon>Viridiplantae</taxon>
        <taxon>Streptophyta</taxon>
        <taxon>Embryophyta</taxon>
        <taxon>Tracheophyta</taxon>
        <taxon>Spermatophyta</taxon>
        <taxon>Magnoliopsida</taxon>
        <taxon>eudicotyledons</taxon>
        <taxon>Gunneridae</taxon>
        <taxon>Pentapetalae</taxon>
        <taxon>asterids</taxon>
        <taxon>lamiids</taxon>
        <taxon>Lamiales</taxon>
        <taxon>Plantaginaceae</taxon>
        <taxon>Cheloneae</taxon>
        <taxon>Penstemon</taxon>
    </lineage>
</organism>
<dbReference type="Proteomes" id="UP001634393">
    <property type="component" value="Unassembled WGS sequence"/>
</dbReference>
<keyword evidence="5" id="KW-0788">Thiol protease</keyword>
<evidence type="ECO:0000256" key="8">
    <source>
        <dbReference type="PIRSR" id="PIRSR019663-1"/>
    </source>
</evidence>
<keyword evidence="12" id="KW-1185">Reference proteome</keyword>
<evidence type="ECO:0000256" key="7">
    <source>
        <dbReference type="ARBA" id="ARBA00023180"/>
    </source>
</evidence>
<evidence type="ECO:0000256" key="1">
    <source>
        <dbReference type="ARBA" id="ARBA00009941"/>
    </source>
</evidence>
<evidence type="ECO:0000256" key="3">
    <source>
        <dbReference type="ARBA" id="ARBA00022729"/>
    </source>
</evidence>
<protein>
    <recommendedName>
        <fullName evidence="10">Legumain prodomain domain-containing protein</fullName>
    </recommendedName>
</protein>
<evidence type="ECO:0000313" key="12">
    <source>
        <dbReference type="Proteomes" id="UP001634393"/>
    </source>
</evidence>
<dbReference type="PRINTS" id="PR00776">
    <property type="entry name" value="HEMOGLOBNASE"/>
</dbReference>
<keyword evidence="2" id="KW-0645">Protease</keyword>
<keyword evidence="3 9" id="KW-0732">Signal</keyword>
<evidence type="ECO:0000256" key="2">
    <source>
        <dbReference type="ARBA" id="ARBA00022670"/>
    </source>
</evidence>
<dbReference type="GO" id="GO:0004197">
    <property type="term" value="F:cysteine-type endopeptidase activity"/>
    <property type="evidence" value="ECO:0007669"/>
    <property type="project" value="UniProtKB-ARBA"/>
</dbReference>
<reference evidence="11 12" key="1">
    <citation type="submission" date="2024-12" db="EMBL/GenBank/DDBJ databases">
        <title>The unique morphological basis and parallel evolutionary history of personate flowers in Penstemon.</title>
        <authorList>
            <person name="Depatie T.H."/>
            <person name="Wessinger C.A."/>
        </authorList>
    </citation>
    <scope>NUCLEOTIDE SEQUENCE [LARGE SCALE GENOMIC DNA]</scope>
    <source>
        <strain evidence="11">WTNN_2</strain>
        <tissue evidence="11">Leaf</tissue>
    </source>
</reference>